<dbReference type="InterPro" id="IPR007308">
    <property type="entry name" value="Rtr1/RPAP2_dom"/>
</dbReference>
<evidence type="ECO:0000256" key="18">
    <source>
        <dbReference type="SAM" id="MobiDB-lite"/>
    </source>
</evidence>
<dbReference type="Pfam" id="PF00638">
    <property type="entry name" value="Ran_BP1"/>
    <property type="match status" value="1"/>
</dbReference>
<dbReference type="PROSITE" id="PS51479">
    <property type="entry name" value="ZF_RTR1"/>
    <property type="match status" value="1"/>
</dbReference>
<protein>
    <recommendedName>
        <fullName evidence="17">RNA polymerase II subunit B1 CTD phosphatase RPAP2 homolog</fullName>
        <ecNumber evidence="17">3.1.3.16</ecNumber>
    </recommendedName>
</protein>
<proteinExistence type="inferred from homology"/>
<dbReference type="GO" id="GO:0051028">
    <property type="term" value="P:mRNA transport"/>
    <property type="evidence" value="ECO:0007669"/>
    <property type="project" value="UniProtKB-KW"/>
</dbReference>
<dbReference type="CDD" id="cd13179">
    <property type="entry name" value="RanBD_RanBP1"/>
    <property type="match status" value="1"/>
</dbReference>
<evidence type="ECO:0000256" key="6">
    <source>
        <dbReference type="ARBA" id="ARBA00022801"/>
    </source>
</evidence>
<comment type="subcellular location">
    <subcellularLocation>
        <location evidence="1">Nucleus</location>
        <location evidence="1">Nuclear pore complex</location>
    </subcellularLocation>
</comment>
<evidence type="ECO:0000256" key="8">
    <source>
        <dbReference type="ARBA" id="ARBA00022833"/>
    </source>
</evidence>
<evidence type="ECO:0000256" key="5">
    <source>
        <dbReference type="ARBA" id="ARBA00022771"/>
    </source>
</evidence>
<dbReference type="InterPro" id="IPR000156">
    <property type="entry name" value="Ran_bind_dom"/>
</dbReference>
<accession>A0A6P5ZPU1</accession>
<dbReference type="GO" id="GO:0005737">
    <property type="term" value="C:cytoplasm"/>
    <property type="evidence" value="ECO:0007669"/>
    <property type="project" value="TreeGrafter"/>
</dbReference>
<dbReference type="InterPro" id="IPR039693">
    <property type="entry name" value="Rtr1/RPAP2"/>
</dbReference>
<comment type="similarity">
    <text evidence="2 16 17">Belongs to the RPAP2 family.</text>
</comment>
<dbReference type="PROSITE" id="PS50196">
    <property type="entry name" value="RANBD1"/>
    <property type="match status" value="1"/>
</dbReference>
<organism evidence="21 22">
    <name type="scientific">Durio zibethinus</name>
    <name type="common">Durian</name>
    <dbReference type="NCBI Taxonomy" id="66656"/>
    <lineage>
        <taxon>Eukaryota</taxon>
        <taxon>Viridiplantae</taxon>
        <taxon>Streptophyta</taxon>
        <taxon>Embryophyta</taxon>
        <taxon>Tracheophyta</taxon>
        <taxon>Spermatophyta</taxon>
        <taxon>Magnoliopsida</taxon>
        <taxon>eudicotyledons</taxon>
        <taxon>Gunneridae</taxon>
        <taxon>Pentapetalae</taxon>
        <taxon>rosids</taxon>
        <taxon>malvids</taxon>
        <taxon>Malvales</taxon>
        <taxon>Malvaceae</taxon>
        <taxon>Helicteroideae</taxon>
        <taxon>Durio</taxon>
    </lineage>
</organism>
<dbReference type="SMART" id="SM00160">
    <property type="entry name" value="RanBD"/>
    <property type="match status" value="1"/>
</dbReference>
<dbReference type="GO" id="GO:0015031">
    <property type="term" value="P:protein transport"/>
    <property type="evidence" value="ECO:0007669"/>
    <property type="project" value="UniProtKB-KW"/>
</dbReference>
<dbReference type="GO" id="GO:0008270">
    <property type="term" value="F:zinc ion binding"/>
    <property type="evidence" value="ECO:0007669"/>
    <property type="project" value="UniProtKB-KW"/>
</dbReference>
<keyword evidence="4 17" id="KW-0479">Metal-binding</keyword>
<keyword evidence="3" id="KW-0813">Transport</keyword>
<evidence type="ECO:0000256" key="15">
    <source>
        <dbReference type="ARBA" id="ARBA00048336"/>
    </source>
</evidence>
<keyword evidence="12" id="KW-0906">Nuclear pore complex</keyword>
<dbReference type="Proteomes" id="UP000515121">
    <property type="component" value="Unplaced"/>
</dbReference>
<evidence type="ECO:0000256" key="1">
    <source>
        <dbReference type="ARBA" id="ARBA00004567"/>
    </source>
</evidence>
<comment type="function">
    <text evidence="17">Putative RNA polymerase II subunit B1 C-terminal domain (CTD) phosphatase involved in RNA polymerase II transcription regulation.</text>
</comment>
<evidence type="ECO:0000256" key="2">
    <source>
        <dbReference type="ARBA" id="ARBA00005676"/>
    </source>
</evidence>
<dbReference type="RefSeq" id="XP_022754391.1">
    <property type="nucleotide sequence ID" value="XM_022898656.1"/>
</dbReference>
<keyword evidence="11" id="KW-0811">Translocation</keyword>
<evidence type="ECO:0000256" key="13">
    <source>
        <dbReference type="ARBA" id="ARBA00023242"/>
    </source>
</evidence>
<keyword evidence="7" id="KW-0509">mRNA transport</keyword>
<feature type="compositionally biased region" description="Acidic residues" evidence="18">
    <location>
        <begin position="12"/>
        <end position="24"/>
    </location>
</feature>
<evidence type="ECO:0000259" key="19">
    <source>
        <dbReference type="PROSITE" id="PS50196"/>
    </source>
</evidence>
<sequence length="974" mass="108086">MASKEPDHEPREDEEAPVAEDEDTGAQVAPIVKLDEVAVSTGEENEDPMLDLKSKLYRFDKDGNQWKERGVGTVKLLKHQVTGKVRLVMRQSKTLKICANHLVLPTMTVQEHSGNDKSCLWRASDFADGELKDELFCIRFASVENCKAFVEMFQEVAKSQKLKEENEDGSAAAGLLEKLSIEEKKIEGKAQEEKAVAAKEETEGSQDVRVHNALGKIIPKNSSSMVKDQSPSVSEAVHKIQLHLLDGIEDEKQLLASGSLISRSDYEDVVTERSISNICGYPLCRNPLLSKPHRKGRYRISLKEHRVYDLQETNMFCFTDCLINSRAFAGSLQEERCSVLNHEKLNEILSLFGDLDLDDEGLGKNGDLGFSNLRIKEKGEIKAGEVLLVGPSNAIEGYVPQRELISKPSPSKISKNEVFASSISKLGNSKGDFFVNNEIDFTSATIMNNEYTISKNTSSFTQSQRMKLGSTKEYFVTNEMDFNCEIIMNDQYTVLKTPSGSRHSCFGSKVKEMEGKGICKDFEEKCLMSGSSSALREKDSSIVELPPTRNIYQSGLDTSAEAKKEAHANKAATSSETVLKSSLKSAGAKKLNLSITWADNKKVDNALNGNLYEVKEMDTLKGDPEICGSAEDGDDENMLRFVSAEACLALSKAAEAVAFGDSDVTDAVSEAGLIILPCPSEAEKKEPVKDVDVLEPETAPVKWPTKSGIPRSDMSDPKDSWFDAPPEGFSLTLSTFATMWNALFEWITSSSLAYIYGRDESFSEEYLTVNGREYPQKIVLQDGCSSKIKDTLAGCISRALPAIVTDLRLPIPISTLEQGLWRLLDTMSFMEALPAFRMKQWQVIILLFVDALSVSRIPALTAHMTNGRTLLYKGAANFALMMSQMEGGCPVDYNTITDLFLQRNLIREATAFLLDVLKPNLPEHGYLQMKVPLHTIIEIKMGLTGVQEKRHKLMDRTLVQEICVSGYWIVQILR</sequence>
<dbReference type="OrthoDB" id="2590500at2759"/>
<evidence type="ECO:0000256" key="7">
    <source>
        <dbReference type="ARBA" id="ARBA00022816"/>
    </source>
</evidence>
<dbReference type="GO" id="GO:0006913">
    <property type="term" value="P:nucleocytoplasmic transport"/>
    <property type="evidence" value="ECO:0007669"/>
    <property type="project" value="InterPro"/>
</dbReference>
<keyword evidence="8 17" id="KW-0862">Zinc</keyword>
<name>A0A6P5ZPU1_DURZI</name>
<dbReference type="AlphaFoldDB" id="A0A6P5ZPU1"/>
<keyword evidence="9 17" id="KW-0904">Protein phosphatase</keyword>
<dbReference type="GO" id="GO:0043175">
    <property type="term" value="F:RNA polymerase core enzyme binding"/>
    <property type="evidence" value="ECO:0007669"/>
    <property type="project" value="UniProtKB-UniRule"/>
</dbReference>
<evidence type="ECO:0000313" key="22">
    <source>
        <dbReference type="RefSeq" id="XP_022754391.1"/>
    </source>
</evidence>
<feature type="region of interest" description="Disordered" evidence="18">
    <location>
        <begin position="1"/>
        <end position="31"/>
    </location>
</feature>
<dbReference type="Gene3D" id="1.25.40.820">
    <property type="match status" value="1"/>
</dbReference>
<dbReference type="InterPro" id="IPR011993">
    <property type="entry name" value="PH-like_dom_sf"/>
</dbReference>
<dbReference type="GeneID" id="111302816"/>
<dbReference type="EC" id="3.1.3.16" evidence="17"/>
<feature type="compositionally biased region" description="Basic and acidic residues" evidence="18">
    <location>
        <begin position="1"/>
        <end position="11"/>
    </location>
</feature>
<comment type="catalytic activity">
    <reaction evidence="15 17">
        <text>O-phospho-L-threonyl-[protein] + H2O = L-threonyl-[protein] + phosphate</text>
        <dbReference type="Rhea" id="RHEA:47004"/>
        <dbReference type="Rhea" id="RHEA-COMP:11060"/>
        <dbReference type="Rhea" id="RHEA-COMP:11605"/>
        <dbReference type="ChEBI" id="CHEBI:15377"/>
        <dbReference type="ChEBI" id="CHEBI:30013"/>
        <dbReference type="ChEBI" id="CHEBI:43474"/>
        <dbReference type="ChEBI" id="CHEBI:61977"/>
        <dbReference type="EC" id="3.1.3.16"/>
    </reaction>
</comment>
<evidence type="ECO:0000256" key="11">
    <source>
        <dbReference type="ARBA" id="ARBA00023010"/>
    </source>
</evidence>
<evidence type="ECO:0000256" key="10">
    <source>
        <dbReference type="ARBA" id="ARBA00022927"/>
    </source>
</evidence>
<evidence type="ECO:0000256" key="14">
    <source>
        <dbReference type="ARBA" id="ARBA00047761"/>
    </source>
</evidence>
<dbReference type="InterPro" id="IPR038534">
    <property type="entry name" value="Rtr1/RPAP2_sf"/>
</dbReference>
<evidence type="ECO:0000256" key="12">
    <source>
        <dbReference type="ARBA" id="ARBA00023132"/>
    </source>
</evidence>
<keyword evidence="21" id="KW-1185">Reference proteome</keyword>
<evidence type="ECO:0000259" key="20">
    <source>
        <dbReference type="PROSITE" id="PS51479"/>
    </source>
</evidence>
<dbReference type="SUPFAM" id="SSF50729">
    <property type="entry name" value="PH domain-like"/>
    <property type="match status" value="1"/>
</dbReference>
<dbReference type="InterPro" id="IPR045256">
    <property type="entry name" value="RanBP1_RanBD"/>
</dbReference>
<reference evidence="22" key="1">
    <citation type="submission" date="2025-08" db="UniProtKB">
        <authorList>
            <consortium name="RefSeq"/>
        </authorList>
    </citation>
    <scope>IDENTIFICATION</scope>
    <source>
        <tissue evidence="22">Fruit stalk</tissue>
    </source>
</reference>
<dbReference type="Pfam" id="PF04181">
    <property type="entry name" value="RPAP2_Rtr1"/>
    <property type="match status" value="1"/>
</dbReference>
<feature type="domain" description="RTR1-type" evidence="20">
    <location>
        <begin position="256"/>
        <end position="341"/>
    </location>
</feature>
<dbReference type="Gene3D" id="2.30.29.30">
    <property type="entry name" value="Pleckstrin-homology domain (PH domain)/Phosphotyrosine-binding domain (PTB)"/>
    <property type="match status" value="1"/>
</dbReference>
<feature type="domain" description="RanBD1" evidence="19">
    <location>
        <begin position="27"/>
        <end position="162"/>
    </location>
</feature>
<keyword evidence="13 17" id="KW-0539">Nucleus</keyword>
<evidence type="ECO:0000256" key="3">
    <source>
        <dbReference type="ARBA" id="ARBA00022448"/>
    </source>
</evidence>
<dbReference type="PANTHER" id="PTHR14732">
    <property type="entry name" value="RNA POLYMERASE II SUBUNIT B1 CTD PHOSPHATASE RPAP2-RELATED"/>
    <property type="match status" value="1"/>
</dbReference>
<evidence type="ECO:0000313" key="21">
    <source>
        <dbReference type="Proteomes" id="UP000515121"/>
    </source>
</evidence>
<evidence type="ECO:0000256" key="9">
    <source>
        <dbReference type="ARBA" id="ARBA00022912"/>
    </source>
</evidence>
<keyword evidence="5 17" id="KW-0863">Zinc-finger</keyword>
<gene>
    <name evidence="22" type="primary">LOC111302816</name>
</gene>
<comment type="catalytic activity">
    <reaction evidence="14 17">
        <text>O-phospho-L-seryl-[protein] + H2O = L-seryl-[protein] + phosphate</text>
        <dbReference type="Rhea" id="RHEA:20629"/>
        <dbReference type="Rhea" id="RHEA-COMP:9863"/>
        <dbReference type="Rhea" id="RHEA-COMP:11604"/>
        <dbReference type="ChEBI" id="CHEBI:15377"/>
        <dbReference type="ChEBI" id="CHEBI:29999"/>
        <dbReference type="ChEBI" id="CHEBI:43474"/>
        <dbReference type="ChEBI" id="CHEBI:83421"/>
        <dbReference type="EC" id="3.1.3.16"/>
    </reaction>
</comment>
<dbReference type="PANTHER" id="PTHR14732:SF0">
    <property type="entry name" value="RNA POLYMERASE II SUBUNIT B1 CTD PHOSPHATASE RPAP2-RELATED"/>
    <property type="match status" value="1"/>
</dbReference>
<dbReference type="KEGG" id="dzi:111302816"/>
<dbReference type="FunFam" id="2.30.29.30:FF:000245">
    <property type="entry name" value="Ran-binding protein 1 b"/>
    <property type="match status" value="1"/>
</dbReference>
<evidence type="ECO:0000256" key="17">
    <source>
        <dbReference type="RuleBase" id="RU367080"/>
    </source>
</evidence>
<evidence type="ECO:0000256" key="4">
    <source>
        <dbReference type="ARBA" id="ARBA00022723"/>
    </source>
</evidence>
<dbReference type="GO" id="GO:0005643">
    <property type="term" value="C:nuclear pore"/>
    <property type="evidence" value="ECO:0007669"/>
    <property type="project" value="UniProtKB-SubCell"/>
</dbReference>
<keyword evidence="6 17" id="KW-0378">Hydrolase</keyword>
<keyword evidence="10" id="KW-0653">Protein transport</keyword>
<evidence type="ECO:0000256" key="16">
    <source>
        <dbReference type="PROSITE-ProRule" id="PRU00812"/>
    </source>
</evidence>
<dbReference type="GO" id="GO:0008420">
    <property type="term" value="F:RNA polymerase II CTD heptapeptide repeat phosphatase activity"/>
    <property type="evidence" value="ECO:0007669"/>
    <property type="project" value="UniProtKB-UniRule"/>
</dbReference>